<organism evidence="1 2">
    <name type="scientific">Rhododendron simsii</name>
    <name type="common">Sims's rhododendron</name>
    <dbReference type="NCBI Taxonomy" id="118357"/>
    <lineage>
        <taxon>Eukaryota</taxon>
        <taxon>Viridiplantae</taxon>
        <taxon>Streptophyta</taxon>
        <taxon>Embryophyta</taxon>
        <taxon>Tracheophyta</taxon>
        <taxon>Spermatophyta</taxon>
        <taxon>Magnoliopsida</taxon>
        <taxon>eudicotyledons</taxon>
        <taxon>Gunneridae</taxon>
        <taxon>Pentapetalae</taxon>
        <taxon>asterids</taxon>
        <taxon>Ericales</taxon>
        <taxon>Ericaceae</taxon>
        <taxon>Ericoideae</taxon>
        <taxon>Rhodoreae</taxon>
        <taxon>Rhododendron</taxon>
    </lineage>
</organism>
<evidence type="ECO:0000313" key="1">
    <source>
        <dbReference type="EMBL" id="KAF7138378.1"/>
    </source>
</evidence>
<gene>
    <name evidence="1" type="ORF">RHSIM_Rhsim07G0089900</name>
</gene>
<keyword evidence="2" id="KW-1185">Reference proteome</keyword>
<proteinExistence type="predicted"/>
<dbReference type="OrthoDB" id="10550834at2759"/>
<reference evidence="1" key="1">
    <citation type="submission" date="2019-11" db="EMBL/GenBank/DDBJ databases">
        <authorList>
            <person name="Liu Y."/>
            <person name="Hou J."/>
            <person name="Li T.-Q."/>
            <person name="Guan C.-H."/>
            <person name="Wu X."/>
            <person name="Wu H.-Z."/>
            <person name="Ling F."/>
            <person name="Zhang R."/>
            <person name="Shi X.-G."/>
            <person name="Ren J.-P."/>
            <person name="Chen E.-F."/>
            <person name="Sun J.-M."/>
        </authorList>
    </citation>
    <scope>NUCLEOTIDE SEQUENCE</scope>
    <source>
        <strain evidence="1">Adult_tree_wgs_1</strain>
        <tissue evidence="1">Leaves</tissue>
    </source>
</reference>
<dbReference type="Proteomes" id="UP000626092">
    <property type="component" value="Unassembled WGS sequence"/>
</dbReference>
<dbReference type="EMBL" id="WJXA01000007">
    <property type="protein sequence ID" value="KAF7138378.1"/>
    <property type="molecule type" value="Genomic_DNA"/>
</dbReference>
<evidence type="ECO:0000313" key="2">
    <source>
        <dbReference type="Proteomes" id="UP000626092"/>
    </source>
</evidence>
<dbReference type="AlphaFoldDB" id="A0A834LII5"/>
<sequence length="182" mass="19653">MGCSPSSQVEKLYRFCSYTQGLLFVELEKELYNIFYDSSYQSGYACCGGVISVPGRVLLEAEEKECTIIASSMASLFEASVVASPSMVVGKGWTSGANGSVGSAVCMAVAEAFGIGTDEKLQVVLVVYDFSYSSKCVDAEEAEFNISWSIFNIESACSPNAVAMMYPVESLNCIWNLHLVLK</sequence>
<name>A0A834LII5_RHOSS</name>
<accession>A0A834LII5</accession>
<comment type="caution">
    <text evidence="1">The sequence shown here is derived from an EMBL/GenBank/DDBJ whole genome shotgun (WGS) entry which is preliminary data.</text>
</comment>
<protein>
    <submittedName>
        <fullName evidence="1">Uncharacterized protein</fullName>
    </submittedName>
</protein>